<organism evidence="2 3">
    <name type="scientific">Glossina pallidipes</name>
    <name type="common">Tsetse fly</name>
    <dbReference type="NCBI Taxonomy" id="7398"/>
    <lineage>
        <taxon>Eukaryota</taxon>
        <taxon>Metazoa</taxon>
        <taxon>Ecdysozoa</taxon>
        <taxon>Arthropoda</taxon>
        <taxon>Hexapoda</taxon>
        <taxon>Insecta</taxon>
        <taxon>Pterygota</taxon>
        <taxon>Neoptera</taxon>
        <taxon>Endopterygota</taxon>
        <taxon>Diptera</taxon>
        <taxon>Brachycera</taxon>
        <taxon>Muscomorpha</taxon>
        <taxon>Hippoboscoidea</taxon>
        <taxon>Glossinidae</taxon>
        <taxon>Glossina</taxon>
    </lineage>
</organism>
<dbReference type="AlphaFoldDB" id="A0A1B0A8F3"/>
<dbReference type="Proteomes" id="UP000092445">
    <property type="component" value="Unassembled WGS sequence"/>
</dbReference>
<reference evidence="3" key="1">
    <citation type="submission" date="2014-03" db="EMBL/GenBank/DDBJ databases">
        <authorList>
            <person name="Aksoy S."/>
            <person name="Warren W."/>
            <person name="Wilson R.K."/>
        </authorList>
    </citation>
    <scope>NUCLEOTIDE SEQUENCE [LARGE SCALE GENOMIC DNA]</scope>
    <source>
        <strain evidence="3">IAEA</strain>
    </source>
</reference>
<evidence type="ECO:0000313" key="2">
    <source>
        <dbReference type="EnsemblMetazoa" id="GPAI037609-PA"/>
    </source>
</evidence>
<keyword evidence="3" id="KW-1185">Reference proteome</keyword>
<proteinExistence type="predicted"/>
<accession>A0A1B0A8F3</accession>
<feature type="compositionally biased region" description="Polar residues" evidence="1">
    <location>
        <begin position="217"/>
        <end position="226"/>
    </location>
</feature>
<evidence type="ECO:0000313" key="3">
    <source>
        <dbReference type="Proteomes" id="UP000092445"/>
    </source>
</evidence>
<dbReference type="VEuPathDB" id="VectorBase:GPAI037609"/>
<sequence length="226" mass="24948">MKVLASIHFSNSFPITLAGSLNAILAETLSKKPNSVLSSSISPMIYRWQMTSHIKRRRKCTDSFRFNLPNFDALRSWRVGSPLLRHYDEVNVIKGSKISTLTKGRVFPGVRAIEKLTLLEFKKAIPTSLIRFRSNGRNGDELVPVYTNDNISSDAHFIPTPNGVSDYKDVQAVAMPNTFYEGLLLHGMDNLESLASLLNGAEEDSNGESTLAVAEAATSNANEEDT</sequence>
<dbReference type="EnsemblMetazoa" id="GPAI037609-RA">
    <property type="protein sequence ID" value="GPAI037609-PA"/>
    <property type="gene ID" value="GPAI037609"/>
</dbReference>
<name>A0A1B0A8F3_GLOPL</name>
<feature type="region of interest" description="Disordered" evidence="1">
    <location>
        <begin position="205"/>
        <end position="226"/>
    </location>
</feature>
<evidence type="ECO:0000256" key="1">
    <source>
        <dbReference type="SAM" id="MobiDB-lite"/>
    </source>
</evidence>
<protein>
    <submittedName>
        <fullName evidence="2">Uncharacterized protein</fullName>
    </submittedName>
</protein>
<reference evidence="2" key="2">
    <citation type="submission" date="2020-05" db="UniProtKB">
        <authorList>
            <consortium name="EnsemblMetazoa"/>
        </authorList>
    </citation>
    <scope>IDENTIFICATION</scope>
    <source>
        <strain evidence="2">IAEA</strain>
    </source>
</reference>